<evidence type="ECO:0000259" key="1">
    <source>
        <dbReference type="Pfam" id="PF00266"/>
    </source>
</evidence>
<sequence>VVIHSIHEHHSNLLPWRSVAEACYCVKEAEDGTVDMDDLLRVLEEARTAHPHSQLLVAFTACSNITGVCMDVQKITAIVKRYDALIVWDYASAAPYVKVDVNGSQPVDAIFFSGHKFVGGVSSPGVLVVKKSLIRTTNPKRIGGGTVSHTGEWYLKDAEYREEGGTPDSVGIIRLALAVKLKRA</sequence>
<dbReference type="EMBL" id="KN782413">
    <property type="protein sequence ID" value="KIH43839.1"/>
    <property type="molecule type" value="Genomic_DNA"/>
</dbReference>
<accession>A0A0C2FAH5</accession>
<evidence type="ECO:0000313" key="2">
    <source>
        <dbReference type="EMBL" id="KIH43839.1"/>
    </source>
</evidence>
<protein>
    <recommendedName>
        <fullName evidence="1">Aminotransferase class V domain-containing protein</fullName>
    </recommendedName>
</protein>
<dbReference type="AlphaFoldDB" id="A0A0C2FAH5"/>
<dbReference type="Pfam" id="PF00266">
    <property type="entry name" value="Aminotran_5"/>
    <property type="match status" value="1"/>
</dbReference>
<dbReference type="PANTHER" id="PTHR43686:SF1">
    <property type="entry name" value="AMINOTRAN_5 DOMAIN-CONTAINING PROTEIN"/>
    <property type="match status" value="1"/>
</dbReference>
<evidence type="ECO:0000313" key="3">
    <source>
        <dbReference type="Proteomes" id="UP000054047"/>
    </source>
</evidence>
<feature type="non-terminal residue" evidence="2">
    <location>
        <position position="1"/>
    </location>
</feature>
<dbReference type="Gene3D" id="3.40.640.10">
    <property type="entry name" value="Type I PLP-dependent aspartate aminotransferase-like (Major domain)"/>
    <property type="match status" value="1"/>
</dbReference>
<dbReference type="PANTHER" id="PTHR43686">
    <property type="entry name" value="SULFURTRANSFERASE-RELATED"/>
    <property type="match status" value="1"/>
</dbReference>
<dbReference type="InterPro" id="IPR015424">
    <property type="entry name" value="PyrdxlP-dep_Trfase"/>
</dbReference>
<name>A0A0C2FAH5_9BILA</name>
<dbReference type="OrthoDB" id="420046at2759"/>
<keyword evidence="3" id="KW-1185">Reference proteome</keyword>
<feature type="domain" description="Aminotransferase class V" evidence="1">
    <location>
        <begin position="2"/>
        <end position="181"/>
    </location>
</feature>
<feature type="non-terminal residue" evidence="2">
    <location>
        <position position="184"/>
    </location>
</feature>
<dbReference type="SUPFAM" id="SSF53383">
    <property type="entry name" value="PLP-dependent transferases"/>
    <property type="match status" value="1"/>
</dbReference>
<gene>
    <name evidence="2" type="ORF">ANCDUO_26149</name>
</gene>
<dbReference type="Proteomes" id="UP000054047">
    <property type="component" value="Unassembled WGS sequence"/>
</dbReference>
<proteinExistence type="predicted"/>
<dbReference type="InterPro" id="IPR000192">
    <property type="entry name" value="Aminotrans_V_dom"/>
</dbReference>
<dbReference type="InterPro" id="IPR015421">
    <property type="entry name" value="PyrdxlP-dep_Trfase_major"/>
</dbReference>
<reference evidence="2 3" key="1">
    <citation type="submission" date="2013-12" db="EMBL/GenBank/DDBJ databases">
        <title>Draft genome of the parsitic nematode Ancylostoma duodenale.</title>
        <authorList>
            <person name="Mitreva M."/>
        </authorList>
    </citation>
    <scope>NUCLEOTIDE SEQUENCE [LARGE SCALE GENOMIC DNA]</scope>
    <source>
        <strain evidence="2 3">Zhejiang</strain>
    </source>
</reference>
<organism evidence="2 3">
    <name type="scientific">Ancylostoma duodenale</name>
    <dbReference type="NCBI Taxonomy" id="51022"/>
    <lineage>
        <taxon>Eukaryota</taxon>
        <taxon>Metazoa</taxon>
        <taxon>Ecdysozoa</taxon>
        <taxon>Nematoda</taxon>
        <taxon>Chromadorea</taxon>
        <taxon>Rhabditida</taxon>
        <taxon>Rhabditina</taxon>
        <taxon>Rhabditomorpha</taxon>
        <taxon>Strongyloidea</taxon>
        <taxon>Ancylostomatidae</taxon>
        <taxon>Ancylostomatinae</taxon>
        <taxon>Ancylostoma</taxon>
    </lineage>
</organism>